<accession>A0A1Y1Z365</accession>
<dbReference type="AlphaFoldDB" id="A0A1Y1Z365"/>
<gene>
    <name evidence="2" type="ORF">BCR34DRAFT_604807</name>
</gene>
<organism evidence="2 3">
    <name type="scientific">Clohesyomyces aquaticus</name>
    <dbReference type="NCBI Taxonomy" id="1231657"/>
    <lineage>
        <taxon>Eukaryota</taxon>
        <taxon>Fungi</taxon>
        <taxon>Dikarya</taxon>
        <taxon>Ascomycota</taxon>
        <taxon>Pezizomycotina</taxon>
        <taxon>Dothideomycetes</taxon>
        <taxon>Pleosporomycetidae</taxon>
        <taxon>Pleosporales</taxon>
        <taxon>Lindgomycetaceae</taxon>
        <taxon>Clohesyomyces</taxon>
    </lineage>
</organism>
<name>A0A1Y1Z365_9PLEO</name>
<evidence type="ECO:0000313" key="3">
    <source>
        <dbReference type="Proteomes" id="UP000193144"/>
    </source>
</evidence>
<dbReference type="STRING" id="1231657.A0A1Y1Z365"/>
<proteinExistence type="predicted"/>
<comment type="caution">
    <text evidence="2">The sequence shown here is derived from an EMBL/GenBank/DDBJ whole genome shotgun (WGS) entry which is preliminary data.</text>
</comment>
<keyword evidence="3" id="KW-1185">Reference proteome</keyword>
<dbReference type="Pfam" id="PF14737">
    <property type="entry name" value="DUF4470"/>
    <property type="match status" value="1"/>
</dbReference>
<feature type="domain" description="DUF4470" evidence="1">
    <location>
        <begin position="16"/>
        <end position="89"/>
    </location>
</feature>
<protein>
    <recommendedName>
        <fullName evidence="1">DUF4470 domain-containing protein</fullName>
    </recommendedName>
</protein>
<sequence>MSVKASHLERLVYFYPAGNTPAVYLTQNISTDQDASLLLLGYGDIRNILFTLYAKVGQAEMIARNAIALTAILDGGYDNNLRLLWNIYHLVRLDVGSCLFLQNQATKLLSLAGSLDEWRSGPYRHVFQFCDTATLASVAKLWELYAIRSADTDEFKKRQHFLREQYQAAQIHKDHVLGNNKVVNKGTRAFALLIEQGFKEGLTSHTTYWKSGTTLAD</sequence>
<reference evidence="2 3" key="1">
    <citation type="submission" date="2016-07" db="EMBL/GenBank/DDBJ databases">
        <title>Pervasive Adenine N6-methylation of Active Genes in Fungi.</title>
        <authorList>
            <consortium name="DOE Joint Genome Institute"/>
            <person name="Mondo S.J."/>
            <person name="Dannebaum R.O."/>
            <person name="Kuo R.C."/>
            <person name="Labutti K."/>
            <person name="Haridas S."/>
            <person name="Kuo A."/>
            <person name="Salamov A."/>
            <person name="Ahrendt S.R."/>
            <person name="Lipzen A."/>
            <person name="Sullivan W."/>
            <person name="Andreopoulos W.B."/>
            <person name="Clum A."/>
            <person name="Lindquist E."/>
            <person name="Daum C."/>
            <person name="Ramamoorthy G.K."/>
            <person name="Gryganskyi A."/>
            <person name="Culley D."/>
            <person name="Magnuson J.K."/>
            <person name="James T.Y."/>
            <person name="O'Malley M.A."/>
            <person name="Stajich J.E."/>
            <person name="Spatafora J.W."/>
            <person name="Visel A."/>
            <person name="Grigoriev I.V."/>
        </authorList>
    </citation>
    <scope>NUCLEOTIDE SEQUENCE [LARGE SCALE GENOMIC DNA]</scope>
    <source>
        <strain evidence="2 3">CBS 115471</strain>
    </source>
</reference>
<evidence type="ECO:0000313" key="2">
    <source>
        <dbReference type="EMBL" id="ORY04554.1"/>
    </source>
</evidence>
<dbReference type="EMBL" id="MCFA01000134">
    <property type="protein sequence ID" value="ORY04554.1"/>
    <property type="molecule type" value="Genomic_DNA"/>
</dbReference>
<dbReference type="Proteomes" id="UP000193144">
    <property type="component" value="Unassembled WGS sequence"/>
</dbReference>
<dbReference type="InterPro" id="IPR027974">
    <property type="entry name" value="DUF4470"/>
</dbReference>
<dbReference type="OrthoDB" id="432970at2759"/>
<evidence type="ECO:0000259" key="1">
    <source>
        <dbReference type="Pfam" id="PF14737"/>
    </source>
</evidence>